<evidence type="ECO:0000313" key="1">
    <source>
        <dbReference type="EMBL" id="KAK8377085.1"/>
    </source>
</evidence>
<sequence length="73" mass="8688">MRPDEEQECLEILDTNWRSPTSPISSPTITTIRKNLANFLELKRVHQEKLEKMEMSWLSFRNTTRITSSFCRD</sequence>
<evidence type="ECO:0000313" key="2">
    <source>
        <dbReference type="Proteomes" id="UP001487740"/>
    </source>
</evidence>
<dbReference type="EMBL" id="JARAKH010000047">
    <property type="protein sequence ID" value="KAK8377085.1"/>
    <property type="molecule type" value="Genomic_DNA"/>
</dbReference>
<dbReference type="Proteomes" id="UP001487740">
    <property type="component" value="Unassembled WGS sequence"/>
</dbReference>
<gene>
    <name evidence="1" type="ORF">O3P69_013619</name>
</gene>
<organism evidence="1 2">
    <name type="scientific">Scylla paramamosain</name>
    <name type="common">Mud crab</name>
    <dbReference type="NCBI Taxonomy" id="85552"/>
    <lineage>
        <taxon>Eukaryota</taxon>
        <taxon>Metazoa</taxon>
        <taxon>Ecdysozoa</taxon>
        <taxon>Arthropoda</taxon>
        <taxon>Crustacea</taxon>
        <taxon>Multicrustacea</taxon>
        <taxon>Malacostraca</taxon>
        <taxon>Eumalacostraca</taxon>
        <taxon>Eucarida</taxon>
        <taxon>Decapoda</taxon>
        <taxon>Pleocyemata</taxon>
        <taxon>Brachyura</taxon>
        <taxon>Eubrachyura</taxon>
        <taxon>Portunoidea</taxon>
        <taxon>Portunidae</taxon>
        <taxon>Portuninae</taxon>
        <taxon>Scylla</taxon>
    </lineage>
</organism>
<proteinExistence type="predicted"/>
<name>A0AAW0SQP2_SCYPA</name>
<reference evidence="1 2" key="1">
    <citation type="submission" date="2023-03" db="EMBL/GenBank/DDBJ databases">
        <title>High-quality genome of Scylla paramamosain provides insights in environmental adaptation.</title>
        <authorList>
            <person name="Zhang L."/>
        </authorList>
    </citation>
    <scope>NUCLEOTIDE SEQUENCE [LARGE SCALE GENOMIC DNA]</scope>
    <source>
        <strain evidence="1">LZ_2023a</strain>
        <tissue evidence="1">Muscle</tissue>
    </source>
</reference>
<keyword evidence="2" id="KW-1185">Reference proteome</keyword>
<protein>
    <submittedName>
        <fullName evidence="1">Uncharacterized protein</fullName>
    </submittedName>
</protein>
<comment type="caution">
    <text evidence="1">The sequence shown here is derived from an EMBL/GenBank/DDBJ whole genome shotgun (WGS) entry which is preliminary data.</text>
</comment>
<dbReference type="AlphaFoldDB" id="A0AAW0SQP2"/>
<accession>A0AAW0SQP2</accession>